<protein>
    <submittedName>
        <fullName evidence="2">43 kDa receptor-associated protein of the synapse homolog</fullName>
    </submittedName>
</protein>
<dbReference type="GO" id="GO:1900075">
    <property type="term" value="P:positive regulation of neuromuscular synaptic transmission"/>
    <property type="evidence" value="ECO:0007669"/>
    <property type="project" value="TreeGrafter"/>
</dbReference>
<proteinExistence type="predicted"/>
<dbReference type="GO" id="GO:0033130">
    <property type="term" value="F:acetylcholine receptor binding"/>
    <property type="evidence" value="ECO:0007669"/>
    <property type="project" value="InterPro"/>
</dbReference>
<dbReference type="AlphaFoldDB" id="A0A4C1UFU0"/>
<dbReference type="Gene3D" id="1.25.40.10">
    <property type="entry name" value="Tetratricopeptide repeat domain"/>
    <property type="match status" value="2"/>
</dbReference>
<dbReference type="STRING" id="151549.A0A4C1UFU0"/>
<dbReference type="InterPro" id="IPR019568">
    <property type="entry name" value="Rapsyn_myristoylation/link_N"/>
</dbReference>
<dbReference type="Proteomes" id="UP000299102">
    <property type="component" value="Unassembled WGS sequence"/>
</dbReference>
<dbReference type="GO" id="GO:0031594">
    <property type="term" value="C:neuromuscular junction"/>
    <property type="evidence" value="ECO:0007669"/>
    <property type="project" value="TreeGrafter"/>
</dbReference>
<reference evidence="2 3" key="1">
    <citation type="journal article" date="2019" name="Commun. Biol.">
        <title>The bagworm genome reveals a unique fibroin gene that provides high tensile strength.</title>
        <authorList>
            <person name="Kono N."/>
            <person name="Nakamura H."/>
            <person name="Ohtoshi R."/>
            <person name="Tomita M."/>
            <person name="Numata K."/>
            <person name="Arakawa K."/>
        </authorList>
    </citation>
    <scope>NUCLEOTIDE SEQUENCE [LARGE SCALE GENOMIC DNA]</scope>
</reference>
<name>A0A4C1UFU0_EUMVA</name>
<organism evidence="2 3">
    <name type="scientific">Eumeta variegata</name>
    <name type="common">Bagworm moth</name>
    <name type="synonym">Eumeta japonica</name>
    <dbReference type="NCBI Taxonomy" id="151549"/>
    <lineage>
        <taxon>Eukaryota</taxon>
        <taxon>Metazoa</taxon>
        <taxon>Ecdysozoa</taxon>
        <taxon>Arthropoda</taxon>
        <taxon>Hexapoda</taxon>
        <taxon>Insecta</taxon>
        <taxon>Pterygota</taxon>
        <taxon>Neoptera</taxon>
        <taxon>Endopterygota</taxon>
        <taxon>Lepidoptera</taxon>
        <taxon>Glossata</taxon>
        <taxon>Ditrysia</taxon>
        <taxon>Tineoidea</taxon>
        <taxon>Psychidae</taxon>
        <taxon>Oiketicinae</taxon>
        <taxon>Eumeta</taxon>
    </lineage>
</organism>
<dbReference type="OrthoDB" id="7443565at2759"/>
<sequence length="448" mass="49643">MKFHFKIPDLTATIAVSFPLRECQRVRAGRRDAVTRRRMRNMSWDSIDSRSCGIPAHQLSATRLLASPDPSRSHLDDGPAPDAIIDTISYTVCNFSNSTQTDGRKCQPTELVKNQQYLSLISLLIDEVPVIGDANARRHPPSFHRGIALTDRVTLQSVMAFVKWTFSLPEVYPYSEDWCGGGAGEGGGGGRWGARFGPAHAPTANVLDCFRACRSRLDQYLARRKIERGVRLYTQNEQRLAVKVWLSALRGVKHRTDKFSLLGHLYHAYMDFGKYRESLEFAHRQLGISEELDSAPMRAEAYLNLARAHQTLGGLDRALSYARHALYNDCGGGSTAGSVHLTVASVSLELGAFSKAMDGFQKALNVAQSAGDNTLLLQVYVGLSELWCRLRDAERAVACAARACDLGRGPRSADLNTRHHRRALLQMAQALRRRGELGDAHDYCNVSS</sequence>
<accession>A0A4C1UFU0</accession>
<dbReference type="SUPFAM" id="SSF48452">
    <property type="entry name" value="TPR-like"/>
    <property type="match status" value="1"/>
</dbReference>
<keyword evidence="3" id="KW-1185">Reference proteome</keyword>
<gene>
    <name evidence="2" type="primary">rpy-1</name>
    <name evidence="2" type="ORF">EVAR_14159_1</name>
</gene>
<comment type="caution">
    <text evidence="2">The sequence shown here is derived from an EMBL/GenBank/DDBJ whole genome shotgun (WGS) entry which is preliminary data.</text>
</comment>
<dbReference type="GO" id="GO:0007271">
    <property type="term" value="P:synaptic transmission, cholinergic"/>
    <property type="evidence" value="ECO:0007669"/>
    <property type="project" value="TreeGrafter"/>
</dbReference>
<evidence type="ECO:0000259" key="1">
    <source>
        <dbReference type="Pfam" id="PF10579"/>
    </source>
</evidence>
<dbReference type="PANTHER" id="PTHR46574">
    <property type="entry name" value="43 KDA RECEPTOR-ASSOCIATED PROTEIN OF THE SYNAPSE"/>
    <property type="match status" value="1"/>
</dbReference>
<dbReference type="GO" id="GO:0005886">
    <property type="term" value="C:plasma membrane"/>
    <property type="evidence" value="ECO:0007669"/>
    <property type="project" value="TreeGrafter"/>
</dbReference>
<dbReference type="GO" id="GO:0043495">
    <property type="term" value="F:protein-membrane adaptor activity"/>
    <property type="evidence" value="ECO:0007669"/>
    <property type="project" value="InterPro"/>
</dbReference>
<dbReference type="Pfam" id="PF10579">
    <property type="entry name" value="Rapsyn_N"/>
    <property type="match status" value="1"/>
</dbReference>
<feature type="domain" description="Rapsyn myristoylation/linker region N-terminal" evidence="1">
    <location>
        <begin position="217"/>
        <end position="294"/>
    </location>
</feature>
<evidence type="ECO:0000313" key="3">
    <source>
        <dbReference type="Proteomes" id="UP000299102"/>
    </source>
</evidence>
<evidence type="ECO:0000313" key="2">
    <source>
        <dbReference type="EMBL" id="GBP24826.1"/>
    </source>
</evidence>
<dbReference type="InterPro" id="IPR052480">
    <property type="entry name" value="RAPsyn"/>
</dbReference>
<dbReference type="PANTHER" id="PTHR46574:SF1">
    <property type="entry name" value="43 KDA RECEPTOR-ASSOCIATED PROTEIN OF THE SYNAPSE"/>
    <property type="match status" value="1"/>
</dbReference>
<dbReference type="EMBL" id="BGZK01000166">
    <property type="protein sequence ID" value="GBP24826.1"/>
    <property type="molecule type" value="Genomic_DNA"/>
</dbReference>
<dbReference type="InterPro" id="IPR011990">
    <property type="entry name" value="TPR-like_helical_dom_sf"/>
</dbReference>
<keyword evidence="2" id="KW-0675">Receptor</keyword>